<organism evidence="9 10">
    <name type="scientific">Eiseniibacteriota bacterium</name>
    <dbReference type="NCBI Taxonomy" id="2212470"/>
    <lineage>
        <taxon>Bacteria</taxon>
        <taxon>Candidatus Eiseniibacteriota</taxon>
    </lineage>
</organism>
<gene>
    <name evidence="6 9" type="primary">msrB</name>
    <name evidence="9" type="ORF">HZA61_16005</name>
</gene>
<dbReference type="GO" id="GO:0008270">
    <property type="term" value="F:zinc ion binding"/>
    <property type="evidence" value="ECO:0007669"/>
    <property type="project" value="UniProtKB-UniRule"/>
</dbReference>
<dbReference type="InterPro" id="IPR002579">
    <property type="entry name" value="Met_Sox_Rdtase_MsrB_dom"/>
</dbReference>
<dbReference type="PROSITE" id="PS51790">
    <property type="entry name" value="MSRB"/>
    <property type="match status" value="1"/>
</dbReference>
<keyword evidence="7" id="KW-0732">Signal</keyword>
<dbReference type="SUPFAM" id="SSF51316">
    <property type="entry name" value="Mss4-like"/>
    <property type="match status" value="1"/>
</dbReference>
<keyword evidence="4 6" id="KW-0560">Oxidoreductase</keyword>
<dbReference type="Pfam" id="PF01641">
    <property type="entry name" value="SelR"/>
    <property type="match status" value="1"/>
</dbReference>
<evidence type="ECO:0000313" key="9">
    <source>
        <dbReference type="EMBL" id="MBI5170990.1"/>
    </source>
</evidence>
<dbReference type="EMBL" id="JACRIW010000114">
    <property type="protein sequence ID" value="MBI5170990.1"/>
    <property type="molecule type" value="Genomic_DNA"/>
</dbReference>
<name>A0A933SGP9_UNCEI</name>
<evidence type="ECO:0000256" key="3">
    <source>
        <dbReference type="ARBA" id="ARBA00022833"/>
    </source>
</evidence>
<evidence type="ECO:0000259" key="8">
    <source>
        <dbReference type="PROSITE" id="PS51790"/>
    </source>
</evidence>
<dbReference type="GO" id="GO:0030091">
    <property type="term" value="P:protein repair"/>
    <property type="evidence" value="ECO:0007669"/>
    <property type="project" value="InterPro"/>
</dbReference>
<keyword evidence="2 6" id="KW-0479">Metal-binding</keyword>
<feature type="signal peptide" evidence="7">
    <location>
        <begin position="1"/>
        <end position="20"/>
    </location>
</feature>
<comment type="caution">
    <text evidence="9">The sequence shown here is derived from an EMBL/GenBank/DDBJ whole genome shotgun (WGS) entry which is preliminary data.</text>
</comment>
<evidence type="ECO:0000256" key="7">
    <source>
        <dbReference type="SAM" id="SignalP"/>
    </source>
</evidence>
<evidence type="ECO:0000256" key="6">
    <source>
        <dbReference type="HAMAP-Rule" id="MF_01400"/>
    </source>
</evidence>
<protein>
    <recommendedName>
        <fullName evidence="6">Peptide methionine sulfoxide reductase MsrB</fullName>
        <ecNumber evidence="6">1.8.4.12</ecNumber>
    </recommendedName>
    <alternativeName>
        <fullName evidence="6">Peptide-methionine (R)-S-oxide reductase</fullName>
    </alternativeName>
</protein>
<comment type="similarity">
    <text evidence="1 6">Belongs to the MsrB Met sulfoxide reductase family.</text>
</comment>
<dbReference type="PANTHER" id="PTHR10173:SF57">
    <property type="entry name" value="PEPTIDE-METHIONINE (R)-S-OXIDE REDUCTASE"/>
    <property type="match status" value="1"/>
</dbReference>
<dbReference type="GO" id="GO:0006979">
    <property type="term" value="P:response to oxidative stress"/>
    <property type="evidence" value="ECO:0007669"/>
    <property type="project" value="InterPro"/>
</dbReference>
<evidence type="ECO:0000256" key="2">
    <source>
        <dbReference type="ARBA" id="ARBA00022723"/>
    </source>
</evidence>
<dbReference type="HAMAP" id="MF_01400">
    <property type="entry name" value="MsrB"/>
    <property type="match status" value="1"/>
</dbReference>
<keyword evidence="3 6" id="KW-0862">Zinc</keyword>
<dbReference type="NCBIfam" id="TIGR00357">
    <property type="entry name" value="peptide-methionine (R)-S-oxide reductase MsrB"/>
    <property type="match status" value="1"/>
</dbReference>
<accession>A0A933SGP9</accession>
<feature type="domain" description="MsrB" evidence="8">
    <location>
        <begin position="44"/>
        <end position="166"/>
    </location>
</feature>
<feature type="binding site" evidence="6">
    <location>
        <position position="86"/>
    </location>
    <ligand>
        <name>Zn(2+)</name>
        <dbReference type="ChEBI" id="CHEBI:29105"/>
    </ligand>
</feature>
<proteinExistence type="inferred from homology"/>
<comment type="cofactor">
    <cofactor evidence="6">
        <name>Zn(2+)</name>
        <dbReference type="ChEBI" id="CHEBI:29105"/>
    </cofactor>
    <text evidence="6">Binds 1 zinc ion per subunit. The zinc ion is important for the structural integrity of the protein.</text>
</comment>
<dbReference type="GO" id="GO:0005737">
    <property type="term" value="C:cytoplasm"/>
    <property type="evidence" value="ECO:0007669"/>
    <property type="project" value="TreeGrafter"/>
</dbReference>
<dbReference type="Proteomes" id="UP000696931">
    <property type="component" value="Unassembled WGS sequence"/>
</dbReference>
<dbReference type="EC" id="1.8.4.12" evidence="6"/>
<evidence type="ECO:0000256" key="4">
    <source>
        <dbReference type="ARBA" id="ARBA00023002"/>
    </source>
</evidence>
<comment type="catalytic activity">
    <reaction evidence="5 6">
        <text>L-methionyl-[protein] + [thioredoxin]-disulfide + H2O = L-methionyl-(R)-S-oxide-[protein] + [thioredoxin]-dithiol</text>
        <dbReference type="Rhea" id="RHEA:24164"/>
        <dbReference type="Rhea" id="RHEA-COMP:10698"/>
        <dbReference type="Rhea" id="RHEA-COMP:10700"/>
        <dbReference type="Rhea" id="RHEA-COMP:12313"/>
        <dbReference type="Rhea" id="RHEA-COMP:12314"/>
        <dbReference type="ChEBI" id="CHEBI:15377"/>
        <dbReference type="ChEBI" id="CHEBI:16044"/>
        <dbReference type="ChEBI" id="CHEBI:29950"/>
        <dbReference type="ChEBI" id="CHEBI:45764"/>
        <dbReference type="ChEBI" id="CHEBI:50058"/>
        <dbReference type="EC" id="1.8.4.12"/>
    </reaction>
</comment>
<dbReference type="FunFam" id="2.170.150.20:FF:000001">
    <property type="entry name" value="Peptide methionine sulfoxide reductase MsrB"/>
    <property type="match status" value="1"/>
</dbReference>
<feature type="active site" description="Nucleophile" evidence="6">
    <location>
        <position position="155"/>
    </location>
</feature>
<feature type="binding site" evidence="6">
    <location>
        <position position="135"/>
    </location>
    <ligand>
        <name>Zn(2+)</name>
        <dbReference type="ChEBI" id="CHEBI:29105"/>
    </ligand>
</feature>
<dbReference type="InterPro" id="IPR028427">
    <property type="entry name" value="Met_Sox_Rdtase_MsrB"/>
</dbReference>
<evidence type="ECO:0000256" key="5">
    <source>
        <dbReference type="ARBA" id="ARBA00048488"/>
    </source>
</evidence>
<dbReference type="AlphaFoldDB" id="A0A933SGP9"/>
<dbReference type="InterPro" id="IPR011057">
    <property type="entry name" value="Mss4-like_sf"/>
</dbReference>
<reference evidence="9" key="1">
    <citation type="submission" date="2020-07" db="EMBL/GenBank/DDBJ databases">
        <title>Huge and variable diversity of episymbiotic CPR bacteria and DPANN archaea in groundwater ecosystems.</title>
        <authorList>
            <person name="He C.Y."/>
            <person name="Keren R."/>
            <person name="Whittaker M."/>
            <person name="Farag I.F."/>
            <person name="Doudna J."/>
            <person name="Cate J.H.D."/>
            <person name="Banfield J.F."/>
        </authorList>
    </citation>
    <scope>NUCLEOTIDE SEQUENCE</scope>
    <source>
        <strain evidence="9">NC_groundwater_1813_Pr3_B-0.1um_71_17</strain>
    </source>
</reference>
<sequence>MRPFALTLIALALSATVAIAGKPSRPSSAPASSAAKVDRIERSDAEWKRLLTPQQYDVLRRAGTERAFTGAYWNEHRKGSYRCAGCALPLFESATKFDSGTGWPSFWQPVKSAHVTIGTDTSLGMERDEVRCARCGGHLGHVFDDGPPPTGRRYCMNSAALTFVPAR</sequence>
<dbReference type="Gene3D" id="2.170.150.20">
    <property type="entry name" value="Peptide methionine sulfoxide reductase"/>
    <property type="match status" value="1"/>
</dbReference>
<feature type="binding site" evidence="6">
    <location>
        <position position="83"/>
    </location>
    <ligand>
        <name>Zn(2+)</name>
        <dbReference type="ChEBI" id="CHEBI:29105"/>
    </ligand>
</feature>
<feature type="binding site" evidence="6">
    <location>
        <position position="132"/>
    </location>
    <ligand>
        <name>Zn(2+)</name>
        <dbReference type="ChEBI" id="CHEBI:29105"/>
    </ligand>
</feature>
<dbReference type="PANTHER" id="PTHR10173">
    <property type="entry name" value="METHIONINE SULFOXIDE REDUCTASE"/>
    <property type="match status" value="1"/>
</dbReference>
<evidence type="ECO:0000313" key="10">
    <source>
        <dbReference type="Proteomes" id="UP000696931"/>
    </source>
</evidence>
<feature type="chain" id="PRO_5036844230" description="Peptide methionine sulfoxide reductase MsrB" evidence="7">
    <location>
        <begin position="21"/>
        <end position="167"/>
    </location>
</feature>
<evidence type="ECO:0000256" key="1">
    <source>
        <dbReference type="ARBA" id="ARBA00007174"/>
    </source>
</evidence>
<dbReference type="GO" id="GO:0033743">
    <property type="term" value="F:peptide-methionine (R)-S-oxide reductase activity"/>
    <property type="evidence" value="ECO:0007669"/>
    <property type="project" value="UniProtKB-UniRule"/>
</dbReference>